<dbReference type="Pfam" id="PF25601">
    <property type="entry name" value="AAA_lid_14"/>
    <property type="match status" value="1"/>
</dbReference>
<dbReference type="SUPFAM" id="SSF52540">
    <property type="entry name" value="P-loop containing nucleoside triphosphate hydrolases"/>
    <property type="match status" value="1"/>
</dbReference>
<feature type="domain" description="Response regulatory" evidence="8">
    <location>
        <begin position="4"/>
        <end position="115"/>
    </location>
</feature>
<dbReference type="GO" id="GO:0043565">
    <property type="term" value="F:sequence-specific DNA binding"/>
    <property type="evidence" value="ECO:0007669"/>
    <property type="project" value="InterPro"/>
</dbReference>
<dbReference type="PANTHER" id="PTHR32071">
    <property type="entry name" value="TRANSCRIPTIONAL REGULATORY PROTEIN"/>
    <property type="match status" value="1"/>
</dbReference>
<dbReference type="GO" id="GO:0000160">
    <property type="term" value="P:phosphorelay signal transduction system"/>
    <property type="evidence" value="ECO:0007669"/>
    <property type="project" value="InterPro"/>
</dbReference>
<evidence type="ECO:0000256" key="1">
    <source>
        <dbReference type="ARBA" id="ARBA00022741"/>
    </source>
</evidence>
<dbReference type="InterPro" id="IPR002197">
    <property type="entry name" value="HTH_Fis"/>
</dbReference>
<evidence type="ECO:0000256" key="6">
    <source>
        <dbReference type="PROSITE-ProRule" id="PRU00169"/>
    </source>
</evidence>
<dbReference type="GO" id="GO:0005524">
    <property type="term" value="F:ATP binding"/>
    <property type="evidence" value="ECO:0007669"/>
    <property type="project" value="UniProtKB-KW"/>
</dbReference>
<dbReference type="InterPro" id="IPR025662">
    <property type="entry name" value="Sigma_54_int_dom_ATP-bd_1"/>
</dbReference>
<evidence type="ECO:0000313" key="9">
    <source>
        <dbReference type="EMBL" id="SDW54515.1"/>
    </source>
</evidence>
<dbReference type="InterPro" id="IPR027417">
    <property type="entry name" value="P-loop_NTPase"/>
</dbReference>
<evidence type="ECO:0000256" key="2">
    <source>
        <dbReference type="ARBA" id="ARBA00022840"/>
    </source>
</evidence>
<dbReference type="Pfam" id="PF02954">
    <property type="entry name" value="HTH_8"/>
    <property type="match status" value="1"/>
</dbReference>
<dbReference type="Pfam" id="PF00158">
    <property type="entry name" value="Sigma54_activat"/>
    <property type="match status" value="1"/>
</dbReference>
<dbReference type="SUPFAM" id="SSF52172">
    <property type="entry name" value="CheY-like"/>
    <property type="match status" value="1"/>
</dbReference>
<dbReference type="PROSITE" id="PS50110">
    <property type="entry name" value="RESPONSE_REGULATORY"/>
    <property type="match status" value="1"/>
</dbReference>
<dbReference type="SMART" id="SM00448">
    <property type="entry name" value="REC"/>
    <property type="match status" value="1"/>
</dbReference>
<dbReference type="Pfam" id="PF00072">
    <property type="entry name" value="Response_reg"/>
    <property type="match status" value="1"/>
</dbReference>
<keyword evidence="4 9" id="KW-0238">DNA-binding</keyword>
<name>A0A1H2UEG4_THIRO</name>
<evidence type="ECO:0000259" key="8">
    <source>
        <dbReference type="PROSITE" id="PS50110"/>
    </source>
</evidence>
<keyword evidence="6" id="KW-0597">Phosphoprotein</keyword>
<dbReference type="Gene3D" id="1.10.8.60">
    <property type="match status" value="1"/>
</dbReference>
<dbReference type="FunFam" id="3.40.50.300:FF:000006">
    <property type="entry name" value="DNA-binding transcriptional regulator NtrC"/>
    <property type="match status" value="1"/>
</dbReference>
<keyword evidence="5" id="KW-0804">Transcription</keyword>
<gene>
    <name evidence="9" type="ORF">SAMN05421783_10578</name>
</gene>
<proteinExistence type="predicted"/>
<evidence type="ECO:0000256" key="4">
    <source>
        <dbReference type="ARBA" id="ARBA00023125"/>
    </source>
</evidence>
<dbReference type="InterPro" id="IPR011006">
    <property type="entry name" value="CheY-like_superfamily"/>
</dbReference>
<feature type="domain" description="Sigma-54 factor interaction" evidence="7">
    <location>
        <begin position="139"/>
        <end position="367"/>
    </location>
</feature>
<organism evidence="9 10">
    <name type="scientific">Thiocapsa roseopersicina</name>
    <dbReference type="NCBI Taxonomy" id="1058"/>
    <lineage>
        <taxon>Bacteria</taxon>
        <taxon>Pseudomonadati</taxon>
        <taxon>Pseudomonadota</taxon>
        <taxon>Gammaproteobacteria</taxon>
        <taxon>Chromatiales</taxon>
        <taxon>Chromatiaceae</taxon>
        <taxon>Thiocapsa</taxon>
    </lineage>
</organism>
<dbReference type="EMBL" id="FNNZ01000005">
    <property type="protein sequence ID" value="SDW54515.1"/>
    <property type="molecule type" value="Genomic_DNA"/>
</dbReference>
<keyword evidence="10" id="KW-1185">Reference proteome</keyword>
<dbReference type="PROSITE" id="PS50045">
    <property type="entry name" value="SIGMA54_INTERACT_4"/>
    <property type="match status" value="1"/>
</dbReference>
<dbReference type="CDD" id="cd00009">
    <property type="entry name" value="AAA"/>
    <property type="match status" value="1"/>
</dbReference>
<dbReference type="SMART" id="SM00382">
    <property type="entry name" value="AAA"/>
    <property type="match status" value="1"/>
</dbReference>
<dbReference type="InterPro" id="IPR009057">
    <property type="entry name" value="Homeodomain-like_sf"/>
</dbReference>
<dbReference type="InterPro" id="IPR025944">
    <property type="entry name" value="Sigma_54_int_dom_CS"/>
</dbReference>
<dbReference type="PROSITE" id="PS00675">
    <property type="entry name" value="SIGMA54_INTERACT_1"/>
    <property type="match status" value="1"/>
</dbReference>
<protein>
    <submittedName>
        <fullName evidence="9">DNA-binding transcriptional response regulator, NtrC family, contains REC, AAA-type ATPase, and a Fis-type DNA-binding domains</fullName>
    </submittedName>
</protein>
<evidence type="ECO:0000259" key="7">
    <source>
        <dbReference type="PROSITE" id="PS50045"/>
    </source>
</evidence>
<evidence type="ECO:0000256" key="5">
    <source>
        <dbReference type="ARBA" id="ARBA00023163"/>
    </source>
</evidence>
<dbReference type="Gene3D" id="3.40.50.2300">
    <property type="match status" value="1"/>
</dbReference>
<reference evidence="10" key="1">
    <citation type="submission" date="2016-10" db="EMBL/GenBank/DDBJ databases">
        <authorList>
            <person name="Varghese N."/>
            <person name="Submissions S."/>
        </authorList>
    </citation>
    <scope>NUCLEOTIDE SEQUENCE [LARGE SCALE GENOMIC DNA]</scope>
    <source>
        <strain evidence="10">DSM 217</strain>
    </source>
</reference>
<dbReference type="InterPro" id="IPR003593">
    <property type="entry name" value="AAA+_ATPase"/>
</dbReference>
<keyword evidence="3" id="KW-0805">Transcription regulation</keyword>
<accession>A0A1H2UEG4</accession>
<dbReference type="PANTHER" id="PTHR32071:SF117">
    <property type="entry name" value="PTS-DEPENDENT DIHYDROXYACETONE KINASE OPERON REGULATORY PROTEIN-RELATED"/>
    <property type="match status" value="1"/>
</dbReference>
<dbReference type="AlphaFoldDB" id="A0A1H2UEG4"/>
<evidence type="ECO:0000313" key="10">
    <source>
        <dbReference type="Proteomes" id="UP000198816"/>
    </source>
</evidence>
<dbReference type="InterPro" id="IPR058031">
    <property type="entry name" value="AAA_lid_NorR"/>
</dbReference>
<keyword evidence="1" id="KW-0547">Nucleotide-binding</keyword>
<keyword evidence="2" id="KW-0067">ATP-binding</keyword>
<dbReference type="CDD" id="cd00156">
    <property type="entry name" value="REC"/>
    <property type="match status" value="1"/>
</dbReference>
<sequence length="460" mass="50760">MTDHILLVSTDKQARLDMPEVLRRFGFQVTAVGDGSDARRLLSSDVPDLILLDDPWPKDVGADMMEAWAQDLPILVLCGGDGMEAALQALRLGATEFLAKPVDPEELAGAARRIIDNVLLYRRGEFYTSVLRHEAPSLLVGESALLRRLLANLAAVAATEATVLILGESGVGKEKVAQEIHRLSPRAEGPLVAVDCCSLPETLFESELFGHERGAFTGAAQRKPGLIEQAKGGTLFLDEIGEIPVPIQAKLLRVLETKRFRRLGAATDIQAEVRIVAATNRDLDGMAQRGEFRQDLLYRLNTFVVSVPPLRERREDIPPLVRHFLSHPGLSQRIAKRTSESAMQQLVAYDWPGNVRELRNIVERAIILSGNKLKIDSEHLTLARTPASAPSGGVTLTFDHEPSLAEIERRYLQLLLERHEGRRSTVARVLGIGERTLYRLLADLKASSEQDQERGVRGEG</sequence>
<dbReference type="RefSeq" id="WP_175534535.1">
    <property type="nucleotide sequence ID" value="NZ_FNNZ01000005.1"/>
</dbReference>
<dbReference type="Gene3D" id="1.10.10.60">
    <property type="entry name" value="Homeodomain-like"/>
    <property type="match status" value="1"/>
</dbReference>
<dbReference type="Gene3D" id="3.40.50.300">
    <property type="entry name" value="P-loop containing nucleotide triphosphate hydrolases"/>
    <property type="match status" value="1"/>
</dbReference>
<evidence type="ECO:0000256" key="3">
    <source>
        <dbReference type="ARBA" id="ARBA00023015"/>
    </source>
</evidence>
<dbReference type="SUPFAM" id="SSF46689">
    <property type="entry name" value="Homeodomain-like"/>
    <property type="match status" value="1"/>
</dbReference>
<dbReference type="InterPro" id="IPR001789">
    <property type="entry name" value="Sig_transdc_resp-reg_receiver"/>
</dbReference>
<dbReference type="InterPro" id="IPR002078">
    <property type="entry name" value="Sigma_54_int"/>
</dbReference>
<dbReference type="GO" id="GO:0006355">
    <property type="term" value="P:regulation of DNA-templated transcription"/>
    <property type="evidence" value="ECO:0007669"/>
    <property type="project" value="InterPro"/>
</dbReference>
<feature type="modified residue" description="4-aspartylphosphate" evidence="6">
    <location>
        <position position="53"/>
    </location>
</feature>
<dbReference type="PROSITE" id="PS00688">
    <property type="entry name" value="SIGMA54_INTERACT_3"/>
    <property type="match status" value="1"/>
</dbReference>
<dbReference type="Proteomes" id="UP000198816">
    <property type="component" value="Unassembled WGS sequence"/>
</dbReference>
<dbReference type="STRING" id="1058.SAMN05421783_10578"/>